<sequence length="178" mass="20191">MVKNFKMSGKNEIQVKKTEIQEYLPKYGGVVACYKALEQEKRPAKIATICSDIDHVFGANPAEDTSTFMRKVVAFYEHVGDKQLISLAGYSHLILAEQMAANKFSKVDINKEIDKACALIDMAELGGKNPLMKRAMSLKRRINFKDYVILIVSLTFLALFILFIGWGYRFLVDHADKF</sequence>
<feature type="transmembrane region" description="Helical" evidence="1">
    <location>
        <begin position="147"/>
        <end position="168"/>
    </location>
</feature>
<protein>
    <submittedName>
        <fullName evidence="2">Uncharacterized protein</fullName>
    </submittedName>
</protein>
<proteinExistence type="predicted"/>
<keyword evidence="1" id="KW-0472">Membrane</keyword>
<dbReference type="Proteomes" id="UP000001542">
    <property type="component" value="Unassembled WGS sequence"/>
</dbReference>
<keyword evidence="1" id="KW-0812">Transmembrane</keyword>
<organism evidence="2 3">
    <name type="scientific">Trichomonas vaginalis (strain ATCC PRA-98 / G3)</name>
    <dbReference type="NCBI Taxonomy" id="412133"/>
    <lineage>
        <taxon>Eukaryota</taxon>
        <taxon>Metamonada</taxon>
        <taxon>Parabasalia</taxon>
        <taxon>Trichomonadida</taxon>
        <taxon>Trichomonadidae</taxon>
        <taxon>Trichomonas</taxon>
    </lineage>
</organism>
<reference evidence="2" key="2">
    <citation type="journal article" date="2007" name="Science">
        <title>Draft genome sequence of the sexually transmitted pathogen Trichomonas vaginalis.</title>
        <authorList>
            <person name="Carlton J.M."/>
            <person name="Hirt R.P."/>
            <person name="Silva J.C."/>
            <person name="Delcher A.L."/>
            <person name="Schatz M."/>
            <person name="Zhao Q."/>
            <person name="Wortman J.R."/>
            <person name="Bidwell S.L."/>
            <person name="Alsmark U.C.M."/>
            <person name="Besteiro S."/>
            <person name="Sicheritz-Ponten T."/>
            <person name="Noel C.J."/>
            <person name="Dacks J.B."/>
            <person name="Foster P.G."/>
            <person name="Simillion C."/>
            <person name="Van de Peer Y."/>
            <person name="Miranda-Saavedra D."/>
            <person name="Barton G.J."/>
            <person name="Westrop G.D."/>
            <person name="Mueller S."/>
            <person name="Dessi D."/>
            <person name="Fiori P.L."/>
            <person name="Ren Q."/>
            <person name="Paulsen I."/>
            <person name="Zhang H."/>
            <person name="Bastida-Corcuera F.D."/>
            <person name="Simoes-Barbosa A."/>
            <person name="Brown M.T."/>
            <person name="Hayes R.D."/>
            <person name="Mukherjee M."/>
            <person name="Okumura C.Y."/>
            <person name="Schneider R."/>
            <person name="Smith A.J."/>
            <person name="Vanacova S."/>
            <person name="Villalvazo M."/>
            <person name="Haas B.J."/>
            <person name="Pertea M."/>
            <person name="Feldblyum T.V."/>
            <person name="Utterback T.R."/>
            <person name="Shu C.L."/>
            <person name="Osoegawa K."/>
            <person name="de Jong P.J."/>
            <person name="Hrdy I."/>
            <person name="Horvathova L."/>
            <person name="Zubacova Z."/>
            <person name="Dolezal P."/>
            <person name="Malik S.B."/>
            <person name="Logsdon J.M. Jr."/>
            <person name="Henze K."/>
            <person name="Gupta A."/>
            <person name="Wang C.C."/>
            <person name="Dunne R.L."/>
            <person name="Upcroft J.A."/>
            <person name="Upcroft P."/>
            <person name="White O."/>
            <person name="Salzberg S.L."/>
            <person name="Tang P."/>
            <person name="Chiu C.-H."/>
            <person name="Lee Y.-S."/>
            <person name="Embley T.M."/>
            <person name="Coombs G.H."/>
            <person name="Mottram J.C."/>
            <person name="Tachezy J."/>
            <person name="Fraser-Liggett C.M."/>
            <person name="Johnson P.J."/>
        </authorList>
    </citation>
    <scope>NUCLEOTIDE SEQUENCE [LARGE SCALE GENOMIC DNA]</scope>
    <source>
        <strain evidence="2">G3</strain>
    </source>
</reference>
<dbReference type="RefSeq" id="XP_001582771.1">
    <property type="nucleotide sequence ID" value="XM_001582721.1"/>
</dbReference>
<keyword evidence="1" id="KW-1133">Transmembrane helix</keyword>
<name>A2DD11_TRIV3</name>
<dbReference type="VEuPathDB" id="TrichDB:TVAG_238110"/>
<dbReference type="OrthoDB" id="10446295at2759"/>
<dbReference type="KEGG" id="tva:5467337"/>
<accession>A2DD11</accession>
<evidence type="ECO:0000313" key="3">
    <source>
        <dbReference type="Proteomes" id="UP000001542"/>
    </source>
</evidence>
<gene>
    <name evidence="2" type="ORF">TVAG_238110</name>
</gene>
<dbReference type="EMBL" id="DS113188">
    <property type="protein sequence ID" value="EAY21785.1"/>
    <property type="molecule type" value="Genomic_DNA"/>
</dbReference>
<keyword evidence="3" id="KW-1185">Reference proteome</keyword>
<evidence type="ECO:0000256" key="1">
    <source>
        <dbReference type="SAM" id="Phobius"/>
    </source>
</evidence>
<reference evidence="2" key="1">
    <citation type="submission" date="2006-10" db="EMBL/GenBank/DDBJ databases">
        <authorList>
            <person name="Amadeo P."/>
            <person name="Zhao Q."/>
            <person name="Wortman J."/>
            <person name="Fraser-Liggett C."/>
            <person name="Carlton J."/>
        </authorList>
    </citation>
    <scope>NUCLEOTIDE SEQUENCE</scope>
    <source>
        <strain evidence="2">G3</strain>
    </source>
</reference>
<evidence type="ECO:0000313" key="2">
    <source>
        <dbReference type="EMBL" id="EAY21785.1"/>
    </source>
</evidence>
<dbReference type="AlphaFoldDB" id="A2DD11"/>
<dbReference type="InParanoid" id="A2DD11"/>
<dbReference type="VEuPathDB" id="TrichDB:TVAGG3_0578110"/>